<comment type="caution">
    <text evidence="4">The sequence shown here is derived from an EMBL/GenBank/DDBJ whole genome shotgun (WGS) entry which is preliminary data.</text>
</comment>
<dbReference type="Proteomes" id="UP000179243">
    <property type="component" value="Unassembled WGS sequence"/>
</dbReference>
<dbReference type="InterPro" id="IPR051532">
    <property type="entry name" value="Ester_Hydrolysis_Enzymes"/>
</dbReference>
<name>A0A1F7FHG9_UNCRA</name>
<dbReference type="InterPro" id="IPR013830">
    <property type="entry name" value="SGNH_hydro"/>
</dbReference>
<dbReference type="PANTHER" id="PTHR30383:SF5">
    <property type="entry name" value="SGNH HYDROLASE-TYPE ESTERASE DOMAIN-CONTAINING PROTEIN"/>
    <property type="match status" value="1"/>
</dbReference>
<organism evidence="4 5">
    <name type="scientific">Candidatus Raymondbacteria bacterium RIFOXYD12_FULL_49_13</name>
    <dbReference type="NCBI Taxonomy" id="1817890"/>
    <lineage>
        <taxon>Bacteria</taxon>
        <taxon>Raymondiibacteriota</taxon>
    </lineage>
</organism>
<dbReference type="InterPro" id="IPR025965">
    <property type="entry name" value="FlgD/Vpr_Ig-like"/>
</dbReference>
<dbReference type="Gene3D" id="3.40.50.1110">
    <property type="entry name" value="SGNH hydrolase"/>
    <property type="match status" value="1"/>
</dbReference>
<accession>A0A1F7FHG9</accession>
<evidence type="ECO:0000256" key="1">
    <source>
        <dbReference type="SAM" id="SignalP"/>
    </source>
</evidence>
<dbReference type="SUPFAM" id="SSF52266">
    <property type="entry name" value="SGNH hydrolase"/>
    <property type="match status" value="1"/>
</dbReference>
<keyword evidence="1" id="KW-0732">Signal</keyword>
<evidence type="ECO:0000259" key="2">
    <source>
        <dbReference type="Pfam" id="PF13472"/>
    </source>
</evidence>
<feature type="domain" description="FlgD/Vpr Ig-like" evidence="3">
    <location>
        <begin position="339"/>
        <end position="390"/>
    </location>
</feature>
<feature type="domain" description="SGNH hydrolase-type esterase" evidence="2">
    <location>
        <begin position="142"/>
        <end position="250"/>
    </location>
</feature>
<dbReference type="InterPro" id="IPR036514">
    <property type="entry name" value="SGNH_hydro_sf"/>
</dbReference>
<dbReference type="Pfam" id="PF13860">
    <property type="entry name" value="FlgD_ig"/>
    <property type="match status" value="1"/>
</dbReference>
<protein>
    <recommendedName>
        <fullName evidence="6">SGNH hydrolase-type esterase domain-containing protein</fullName>
    </recommendedName>
</protein>
<gene>
    <name evidence="4" type="ORF">A2519_22755</name>
</gene>
<dbReference type="AlphaFoldDB" id="A0A1F7FHG9"/>
<proteinExistence type="predicted"/>
<evidence type="ECO:0000313" key="5">
    <source>
        <dbReference type="Proteomes" id="UP000179243"/>
    </source>
</evidence>
<evidence type="ECO:0000259" key="3">
    <source>
        <dbReference type="Pfam" id="PF13860"/>
    </source>
</evidence>
<dbReference type="Gene3D" id="2.60.40.4070">
    <property type="match status" value="1"/>
</dbReference>
<evidence type="ECO:0008006" key="6">
    <source>
        <dbReference type="Google" id="ProtNLM"/>
    </source>
</evidence>
<reference evidence="4 5" key="1">
    <citation type="journal article" date="2016" name="Nat. Commun.">
        <title>Thousands of microbial genomes shed light on interconnected biogeochemical processes in an aquifer system.</title>
        <authorList>
            <person name="Anantharaman K."/>
            <person name="Brown C.T."/>
            <person name="Hug L.A."/>
            <person name="Sharon I."/>
            <person name="Castelle C.J."/>
            <person name="Probst A.J."/>
            <person name="Thomas B.C."/>
            <person name="Singh A."/>
            <person name="Wilkins M.J."/>
            <person name="Karaoz U."/>
            <person name="Brodie E.L."/>
            <person name="Williams K.H."/>
            <person name="Hubbard S.S."/>
            <person name="Banfield J.F."/>
        </authorList>
    </citation>
    <scope>NUCLEOTIDE SEQUENCE [LARGE SCALE GENOMIC DNA]</scope>
</reference>
<evidence type="ECO:0000313" key="4">
    <source>
        <dbReference type="EMBL" id="OGK06155.1"/>
    </source>
</evidence>
<dbReference type="GO" id="GO:0004622">
    <property type="term" value="F:phosphatidylcholine lysophospholipase activity"/>
    <property type="evidence" value="ECO:0007669"/>
    <property type="project" value="TreeGrafter"/>
</dbReference>
<dbReference type="PANTHER" id="PTHR30383">
    <property type="entry name" value="THIOESTERASE 1/PROTEASE 1/LYSOPHOSPHOLIPASE L1"/>
    <property type="match status" value="1"/>
</dbReference>
<dbReference type="Pfam" id="PF13472">
    <property type="entry name" value="Lipase_GDSL_2"/>
    <property type="match status" value="1"/>
</dbReference>
<dbReference type="EMBL" id="MFYX01000036">
    <property type="protein sequence ID" value="OGK06155.1"/>
    <property type="molecule type" value="Genomic_DNA"/>
</dbReference>
<sequence>MLRRVFLVCALVVLPATMVHSAACADFDPYILYFDSAAKANYYQMYTAWEQDNIGWNKWRVAQIGNSITYAVAFMGTFREGVDRRSCTPYGMTYLTMACLMNGGDSINCPYSVSWLYDDKGGSHGNESGQTAQWGCGVTDGVLKNDKNFWAIIEFGTNESWSGVGGGPAAFPDNMRCVIDACIANNVMPVVTVIPPCPSCNQASLQSVNDAIKQIAQEKHIMAVDAYAAMMAYGGDCNIQGDGVHPNPGGTSTDATCTTSKYVFTDLCMQCAGNSLRSGLTAWAFIRIKNEVINGMTSVDYNPFEHQALPGDLTVMPNPCNPSATIYLMVKNQYIDKFNGTVSIYSYNGQLVRSFAVTPVQGHSTRIEWDGKDMNGAQCAAGIYVVSAPAGGKRLQVKVSLIK</sequence>
<feature type="chain" id="PRO_5009528720" description="SGNH hydrolase-type esterase domain-containing protein" evidence="1">
    <location>
        <begin position="26"/>
        <end position="403"/>
    </location>
</feature>
<feature type="signal peptide" evidence="1">
    <location>
        <begin position="1"/>
        <end position="25"/>
    </location>
</feature>